<feature type="region of interest" description="Disordered" evidence="3">
    <location>
        <begin position="200"/>
        <end position="328"/>
    </location>
</feature>
<dbReference type="Ensembl" id="ENSPMAT00000006916.1">
    <property type="protein sequence ID" value="ENSPMAP00000006886.1"/>
    <property type="gene ID" value="ENSPMAG00000006161.1"/>
</dbReference>
<dbReference type="SUPFAM" id="SSF48366">
    <property type="entry name" value="Ras GEF"/>
    <property type="match status" value="1"/>
</dbReference>
<dbReference type="SUPFAM" id="SSF54236">
    <property type="entry name" value="Ubiquitin-like"/>
    <property type="match status" value="1"/>
</dbReference>
<proteinExistence type="predicted"/>
<dbReference type="FunFam" id="1.10.840.10:FF:000005">
    <property type="entry name" value="Ral guanine nucleotide dissociation stimulator isoform 1"/>
    <property type="match status" value="1"/>
</dbReference>
<evidence type="ECO:0000256" key="3">
    <source>
        <dbReference type="SAM" id="MobiDB-lite"/>
    </source>
</evidence>
<feature type="domain" description="Ras-GEF" evidence="4">
    <location>
        <begin position="336"/>
        <end position="613"/>
    </location>
</feature>
<dbReference type="AlphaFoldDB" id="S4RNV0"/>
<evidence type="ECO:0000259" key="5">
    <source>
        <dbReference type="PROSITE" id="PS50200"/>
    </source>
</evidence>
<dbReference type="SMART" id="SM00147">
    <property type="entry name" value="RasGEF"/>
    <property type="match status" value="1"/>
</dbReference>
<dbReference type="STRING" id="7757.ENSPMAP00000006886"/>
<dbReference type="Pfam" id="PF00618">
    <property type="entry name" value="RasGEF_N"/>
    <property type="match status" value="1"/>
</dbReference>
<feature type="domain" description="Ras-associating" evidence="5">
    <location>
        <begin position="763"/>
        <end position="851"/>
    </location>
</feature>
<dbReference type="InterPro" id="IPR023578">
    <property type="entry name" value="Ras_GEF_dom_sf"/>
</dbReference>
<evidence type="ECO:0000259" key="4">
    <source>
        <dbReference type="PROSITE" id="PS50009"/>
    </source>
</evidence>
<feature type="compositionally biased region" description="Basic and acidic residues" evidence="3">
    <location>
        <begin position="319"/>
        <end position="328"/>
    </location>
</feature>
<reference evidence="7" key="1">
    <citation type="submission" date="2025-08" db="UniProtKB">
        <authorList>
            <consortium name="Ensembl"/>
        </authorList>
    </citation>
    <scope>IDENTIFICATION</scope>
</reference>
<dbReference type="Gene3D" id="1.10.840.10">
    <property type="entry name" value="Ras guanine-nucleotide exchange factors catalytic domain"/>
    <property type="match status" value="1"/>
</dbReference>
<dbReference type="InterPro" id="IPR029071">
    <property type="entry name" value="Ubiquitin-like_domsf"/>
</dbReference>
<feature type="compositionally biased region" description="Low complexity" evidence="3">
    <location>
        <begin position="867"/>
        <end position="883"/>
    </location>
</feature>
<dbReference type="InterPro" id="IPR036964">
    <property type="entry name" value="RASGEF_cat_dom_sf"/>
</dbReference>
<feature type="compositionally biased region" description="Polar residues" evidence="3">
    <location>
        <begin position="250"/>
        <end position="281"/>
    </location>
</feature>
<dbReference type="OMA" id="THQRPWQ"/>
<name>S4RNV0_PETMA</name>
<dbReference type="InterPro" id="IPR001895">
    <property type="entry name" value="RASGEF_cat_dom"/>
</dbReference>
<dbReference type="Gene3D" id="3.10.20.90">
    <property type="entry name" value="Phosphatidylinositol 3-kinase Catalytic Subunit, Chain A, domain 1"/>
    <property type="match status" value="1"/>
</dbReference>
<dbReference type="Pfam" id="PF00788">
    <property type="entry name" value="RA"/>
    <property type="match status" value="1"/>
</dbReference>
<evidence type="ECO:0000313" key="7">
    <source>
        <dbReference type="Ensembl" id="ENSPMAP00000006886.1"/>
    </source>
</evidence>
<dbReference type="InterPro" id="IPR000159">
    <property type="entry name" value="RA_dom"/>
</dbReference>
<dbReference type="SMART" id="SM00314">
    <property type="entry name" value="RA"/>
    <property type="match status" value="1"/>
</dbReference>
<dbReference type="HOGENOM" id="CLU_010252_0_1_1"/>
<feature type="region of interest" description="Disordered" evidence="3">
    <location>
        <begin position="685"/>
        <end position="731"/>
    </location>
</feature>
<dbReference type="SMART" id="SM00229">
    <property type="entry name" value="RasGEFN"/>
    <property type="match status" value="1"/>
</dbReference>
<evidence type="ECO:0000256" key="1">
    <source>
        <dbReference type="ARBA" id="ARBA00022658"/>
    </source>
</evidence>
<dbReference type="InterPro" id="IPR019804">
    <property type="entry name" value="Ras_G-nucl-exch_fac_CS"/>
</dbReference>
<dbReference type="GO" id="GO:0005085">
    <property type="term" value="F:guanyl-nucleotide exchange factor activity"/>
    <property type="evidence" value="ECO:0007669"/>
    <property type="project" value="UniProtKB-KW"/>
</dbReference>
<dbReference type="PANTHER" id="PTHR23113:SF312">
    <property type="entry name" value="RAL GUANINE NUCLEOTIDE DISSOCIATION STIMULATOR-LIKE, ISOFORM E"/>
    <property type="match status" value="1"/>
</dbReference>
<dbReference type="GO" id="GO:0007265">
    <property type="term" value="P:Ras protein signal transduction"/>
    <property type="evidence" value="ECO:0007669"/>
    <property type="project" value="TreeGrafter"/>
</dbReference>
<sequence>ALPGGQSSVQDWGQEVEEGAVYSVAMKKIQIKEASHKGHRWLGVESDPRAPGHGGVDRYETCRVRSIRAGTLAKLVENLLLSFGDKDSIYISVFLATFRAFTTTVDVLRLLIDDHSSLFGGCCCCCSTLFFVALLPGRKFPFDECGKRQMLEIAIAFILRVWMDQYPEDFHADAASLALVLSYASRVLPHSELQRRALSLRSPRPETPPGPPASSPAPDVPLAPRVALLVPSPPPSPPPPPPSQDRPAATPSTSSLKLSPRTGQQSQQGICTAGSVSNSPGWTAVIYVPSPPQGPAAARQKQSGHAPFSLGEDEADPPSDARADATEERPDLLSFPAPTVARQLTLRDAELFKKVAPHHCLGCVWSRRDRKGNRHLAPSVRATIAQFNAVAACVACTVLRCLSGQAAAGHGAPGTGARHAAAQRARVVEHWIAVAQECRMLKNFSSLRAILSALQTNPIHRLKKTWCCVSREKIVAFAELSEIFSDENNHFTSRELLMKEGTSKFASLDSNGKESQKRTFKAGLMQGTIPYLGTFLTDLTMLDTALPDYVEGGLINFEKRRKEFEVIAQIQLLQLACNNYSLSPEGKFLDWFNRQEKLSEEESYALSCEIEPPTEVSPTSPRQRKSVVKRLSLALEESPEGGAAGAAGGEGCGPGDVAPASGGGGGAGVGGERADCLSVASSASEHDAVGTPADAPDGCPKEVWRPLHQQGPHNSEPSTSRTDTSSSSPKLTHVESVFNKTHQRSVSCCSAVTRPVYNRQSDDSCIIRVVLQSPSDGNLYKSVLLTSQDKTSSVIGKAMVKYNLEMERAEDYQLVQVISNERELVMPDRANVFYAMSTSANFDFVLRKKGSPRPAGPAAAPPPPPSRSQSSSSLPNLKSKGGSLTQRLN</sequence>
<dbReference type="PROSITE" id="PS50200">
    <property type="entry name" value="RA"/>
    <property type="match status" value="1"/>
</dbReference>
<dbReference type="PROSITE" id="PS50009">
    <property type="entry name" value="RASGEF_CAT"/>
    <property type="match status" value="1"/>
</dbReference>
<dbReference type="CDD" id="cd00155">
    <property type="entry name" value="RasGEF"/>
    <property type="match status" value="1"/>
</dbReference>
<dbReference type="Pfam" id="PF00617">
    <property type="entry name" value="RasGEF"/>
    <property type="match status" value="1"/>
</dbReference>
<protein>
    <submittedName>
        <fullName evidence="7">Ral guanine nucleotide dissociation stimulator-like 1</fullName>
    </submittedName>
</protein>
<dbReference type="GO" id="GO:0005886">
    <property type="term" value="C:plasma membrane"/>
    <property type="evidence" value="ECO:0007669"/>
    <property type="project" value="TreeGrafter"/>
</dbReference>
<dbReference type="InterPro" id="IPR000651">
    <property type="entry name" value="Ras-like_Gua-exchang_fac_N"/>
</dbReference>
<evidence type="ECO:0000256" key="2">
    <source>
        <dbReference type="PROSITE-ProRule" id="PRU00168"/>
    </source>
</evidence>
<organism evidence="7">
    <name type="scientific">Petromyzon marinus</name>
    <name type="common">Sea lamprey</name>
    <dbReference type="NCBI Taxonomy" id="7757"/>
    <lineage>
        <taxon>Eukaryota</taxon>
        <taxon>Metazoa</taxon>
        <taxon>Chordata</taxon>
        <taxon>Craniata</taxon>
        <taxon>Vertebrata</taxon>
        <taxon>Cyclostomata</taxon>
        <taxon>Hyperoartia</taxon>
        <taxon>Petromyzontiformes</taxon>
        <taxon>Petromyzontidae</taxon>
        <taxon>Petromyzon</taxon>
    </lineage>
</organism>
<evidence type="ECO:0000259" key="6">
    <source>
        <dbReference type="PROSITE" id="PS50212"/>
    </source>
</evidence>
<feature type="region of interest" description="Disordered" evidence="3">
    <location>
        <begin position="847"/>
        <end position="889"/>
    </location>
</feature>
<dbReference type="CDD" id="cd06224">
    <property type="entry name" value="REM"/>
    <property type="match status" value="1"/>
</dbReference>
<feature type="domain" description="N-terminal Ras-GEF" evidence="6">
    <location>
        <begin position="63"/>
        <end position="208"/>
    </location>
</feature>
<dbReference type="PROSITE" id="PS00720">
    <property type="entry name" value="RASGEF"/>
    <property type="match status" value="1"/>
</dbReference>
<reference evidence="7" key="2">
    <citation type="submission" date="2025-09" db="UniProtKB">
        <authorList>
            <consortium name="Ensembl"/>
        </authorList>
    </citation>
    <scope>IDENTIFICATION</scope>
</reference>
<dbReference type="PANTHER" id="PTHR23113">
    <property type="entry name" value="GUANINE NUCLEOTIDE EXCHANGE FACTOR"/>
    <property type="match status" value="1"/>
</dbReference>
<feature type="compositionally biased region" description="Low complexity" evidence="3">
    <location>
        <begin position="715"/>
        <end position="728"/>
    </location>
</feature>
<dbReference type="GeneTree" id="ENSGT00940000156012"/>
<dbReference type="InterPro" id="IPR008937">
    <property type="entry name" value="Ras-like_GEF"/>
</dbReference>
<feature type="compositionally biased region" description="Pro residues" evidence="3">
    <location>
        <begin position="205"/>
        <end position="221"/>
    </location>
</feature>
<keyword evidence="1 2" id="KW-0344">Guanine-nucleotide releasing factor</keyword>
<dbReference type="PROSITE" id="PS50212">
    <property type="entry name" value="RASGEF_NTER"/>
    <property type="match status" value="1"/>
</dbReference>
<accession>S4RNV0</accession>
<dbReference type="Gene3D" id="1.20.870.10">
    <property type="entry name" value="Son of sevenless (SoS) protein Chain: S domain 1"/>
    <property type="match status" value="1"/>
</dbReference>
<feature type="compositionally biased region" description="Pro residues" evidence="3">
    <location>
        <begin position="231"/>
        <end position="244"/>
    </location>
</feature>